<keyword evidence="3" id="KW-1185">Reference proteome</keyword>
<feature type="compositionally biased region" description="Low complexity" evidence="1">
    <location>
        <begin position="137"/>
        <end position="153"/>
    </location>
</feature>
<dbReference type="EMBL" id="JAHLQT010008529">
    <property type="protein sequence ID" value="KAG7173920.1"/>
    <property type="molecule type" value="Genomic_DNA"/>
</dbReference>
<evidence type="ECO:0000313" key="2">
    <source>
        <dbReference type="EMBL" id="KAG7173920.1"/>
    </source>
</evidence>
<feature type="region of interest" description="Disordered" evidence="1">
    <location>
        <begin position="58"/>
        <end position="94"/>
    </location>
</feature>
<dbReference type="AlphaFoldDB" id="A0A8J5N6D4"/>
<name>A0A8J5N6D4_HOMAM</name>
<feature type="region of interest" description="Disordered" evidence="1">
    <location>
        <begin position="135"/>
        <end position="177"/>
    </location>
</feature>
<reference evidence="2" key="1">
    <citation type="journal article" date="2021" name="Sci. Adv.">
        <title>The American lobster genome reveals insights on longevity, neural, and immune adaptations.</title>
        <authorList>
            <person name="Polinski J.M."/>
            <person name="Zimin A.V."/>
            <person name="Clark K.F."/>
            <person name="Kohn A.B."/>
            <person name="Sadowski N."/>
            <person name="Timp W."/>
            <person name="Ptitsyn A."/>
            <person name="Khanna P."/>
            <person name="Romanova D.Y."/>
            <person name="Williams P."/>
            <person name="Greenwood S.J."/>
            <person name="Moroz L.L."/>
            <person name="Walt D.R."/>
            <person name="Bodnar A.G."/>
        </authorList>
    </citation>
    <scope>NUCLEOTIDE SEQUENCE</scope>
    <source>
        <strain evidence="2">GMGI-L3</strain>
    </source>
</reference>
<organism evidence="2 3">
    <name type="scientific">Homarus americanus</name>
    <name type="common">American lobster</name>
    <dbReference type="NCBI Taxonomy" id="6706"/>
    <lineage>
        <taxon>Eukaryota</taxon>
        <taxon>Metazoa</taxon>
        <taxon>Ecdysozoa</taxon>
        <taxon>Arthropoda</taxon>
        <taxon>Crustacea</taxon>
        <taxon>Multicrustacea</taxon>
        <taxon>Malacostraca</taxon>
        <taxon>Eumalacostraca</taxon>
        <taxon>Eucarida</taxon>
        <taxon>Decapoda</taxon>
        <taxon>Pleocyemata</taxon>
        <taxon>Astacidea</taxon>
        <taxon>Nephropoidea</taxon>
        <taxon>Nephropidae</taxon>
        <taxon>Homarus</taxon>
    </lineage>
</organism>
<accession>A0A8J5N6D4</accession>
<protein>
    <submittedName>
        <fullName evidence="2">Putative G-protein pathway suppressor-containing protein</fullName>
    </submittedName>
</protein>
<dbReference type="Pfam" id="PF15991">
    <property type="entry name" value="G_path_suppress"/>
    <property type="match status" value="1"/>
</dbReference>
<dbReference type="Proteomes" id="UP000747542">
    <property type="component" value="Unassembled WGS sequence"/>
</dbReference>
<sequence>MEQDLNDLKNQKHQLFQDLKVVLNEDATPKTCPAAKLSQGKMLFQSNLIPAEGLYPSMGTKFPAQPQPLVPQGSLKRTRTPSPQPPPQTGYQQIPYNFKNLQGHPPPSVSVTLPTTKAGGGAVCMRWSGTYYHGSNQAHGSSSQYQASSQAVAYLPPAAPTHTNPPAPPNPHNPSPR</sequence>
<gene>
    <name evidence="2" type="ORF">Hamer_G022927</name>
</gene>
<dbReference type="InterPro" id="IPR026094">
    <property type="entry name" value="GPS2"/>
</dbReference>
<evidence type="ECO:0000256" key="1">
    <source>
        <dbReference type="SAM" id="MobiDB-lite"/>
    </source>
</evidence>
<proteinExistence type="predicted"/>
<feature type="compositionally biased region" description="Pro residues" evidence="1">
    <location>
        <begin position="157"/>
        <end position="177"/>
    </location>
</feature>
<evidence type="ECO:0000313" key="3">
    <source>
        <dbReference type="Proteomes" id="UP000747542"/>
    </source>
</evidence>
<comment type="caution">
    <text evidence="2">The sequence shown here is derived from an EMBL/GenBank/DDBJ whole genome shotgun (WGS) entry which is preliminary data.</text>
</comment>